<gene>
    <name evidence="2" type="ORF">PHACADRAFT_201780</name>
</gene>
<keyword evidence="3" id="KW-1185">Reference proteome</keyword>
<sequence>MNWDEEGNDYVKCNLLSKRVRPASAVGERREEQLAEPQLSSSSGPQPSSSPELAILSDPPQGLTQAEPCSTIPHEGSPIPAVNTPEYRSSRSPLSATKHKARRHALGRVTVARSMDELTRLEAARIEQERRRSWG</sequence>
<evidence type="ECO:0000313" key="2">
    <source>
        <dbReference type="EMBL" id="EKM49336.1"/>
    </source>
</evidence>
<dbReference type="KEGG" id="pco:PHACADRAFT_201780"/>
<dbReference type="EMBL" id="JH930484">
    <property type="protein sequence ID" value="EKM49336.1"/>
    <property type="molecule type" value="Genomic_DNA"/>
</dbReference>
<feature type="region of interest" description="Disordered" evidence="1">
    <location>
        <begin position="17"/>
        <end position="106"/>
    </location>
</feature>
<dbReference type="GeneID" id="18911701"/>
<name>K5UIK8_PHACS</name>
<protein>
    <submittedName>
        <fullName evidence="2">Uncharacterized protein</fullName>
    </submittedName>
</protein>
<evidence type="ECO:0000313" key="3">
    <source>
        <dbReference type="Proteomes" id="UP000008370"/>
    </source>
</evidence>
<feature type="compositionally biased region" description="Low complexity" evidence="1">
    <location>
        <begin position="36"/>
        <end position="53"/>
    </location>
</feature>
<dbReference type="RefSeq" id="XP_007402122.1">
    <property type="nucleotide sequence ID" value="XM_007402060.1"/>
</dbReference>
<dbReference type="Proteomes" id="UP000008370">
    <property type="component" value="Unassembled WGS sequence"/>
</dbReference>
<dbReference type="AlphaFoldDB" id="K5UIK8"/>
<feature type="compositionally biased region" description="Polar residues" evidence="1">
    <location>
        <begin position="86"/>
        <end position="95"/>
    </location>
</feature>
<evidence type="ECO:0000256" key="1">
    <source>
        <dbReference type="SAM" id="MobiDB-lite"/>
    </source>
</evidence>
<dbReference type="InParanoid" id="K5UIK8"/>
<accession>K5UIK8</accession>
<organism evidence="2 3">
    <name type="scientific">Phanerochaete carnosa (strain HHB-10118-sp)</name>
    <name type="common">White-rot fungus</name>
    <name type="synonym">Peniophora carnosa</name>
    <dbReference type="NCBI Taxonomy" id="650164"/>
    <lineage>
        <taxon>Eukaryota</taxon>
        <taxon>Fungi</taxon>
        <taxon>Dikarya</taxon>
        <taxon>Basidiomycota</taxon>
        <taxon>Agaricomycotina</taxon>
        <taxon>Agaricomycetes</taxon>
        <taxon>Polyporales</taxon>
        <taxon>Phanerochaetaceae</taxon>
        <taxon>Phanerochaete</taxon>
    </lineage>
</organism>
<dbReference type="HOGENOM" id="CLU_091784_0_0_1"/>
<reference evidence="2 3" key="1">
    <citation type="journal article" date="2012" name="BMC Genomics">
        <title>Comparative genomics of the white-rot fungi, Phanerochaete carnosa and P. chrysosporium, to elucidate the genetic basis of the distinct wood types they colonize.</title>
        <authorList>
            <person name="Suzuki H."/>
            <person name="MacDonald J."/>
            <person name="Syed K."/>
            <person name="Salamov A."/>
            <person name="Hori C."/>
            <person name="Aerts A."/>
            <person name="Henrissat B."/>
            <person name="Wiebenga A."/>
            <person name="vanKuyk P.A."/>
            <person name="Barry K."/>
            <person name="Lindquist E."/>
            <person name="LaButti K."/>
            <person name="Lapidus A."/>
            <person name="Lucas S."/>
            <person name="Coutinho P."/>
            <person name="Gong Y."/>
            <person name="Samejima M."/>
            <person name="Mahadevan R."/>
            <person name="Abou-Zaid M."/>
            <person name="de Vries R.P."/>
            <person name="Igarashi K."/>
            <person name="Yadav J.S."/>
            <person name="Grigoriev I.V."/>
            <person name="Master E.R."/>
        </authorList>
    </citation>
    <scope>NUCLEOTIDE SEQUENCE [LARGE SCALE GENOMIC DNA]</scope>
    <source>
        <strain evidence="2 3">HHB-10118-sp</strain>
    </source>
</reference>
<feature type="compositionally biased region" description="Basic residues" evidence="1">
    <location>
        <begin position="97"/>
        <end position="106"/>
    </location>
</feature>
<proteinExistence type="predicted"/>